<dbReference type="Pfam" id="PF20695">
    <property type="entry name" value="UbiD_N"/>
    <property type="match status" value="1"/>
</dbReference>
<dbReference type="SUPFAM" id="SSF143968">
    <property type="entry name" value="UbiD C-terminal domain-like"/>
    <property type="match status" value="1"/>
</dbReference>
<dbReference type="GO" id="GO:0016831">
    <property type="term" value="F:carboxy-lyase activity"/>
    <property type="evidence" value="ECO:0007669"/>
    <property type="project" value="InterPro"/>
</dbReference>
<evidence type="ECO:0000259" key="2">
    <source>
        <dbReference type="Pfam" id="PF01977"/>
    </source>
</evidence>
<dbReference type="GO" id="GO:0005737">
    <property type="term" value="C:cytoplasm"/>
    <property type="evidence" value="ECO:0007669"/>
    <property type="project" value="TreeGrafter"/>
</dbReference>
<dbReference type="PANTHER" id="PTHR30108">
    <property type="entry name" value="3-OCTAPRENYL-4-HYDROXYBENZOATE CARBOXY-LYASE-RELATED"/>
    <property type="match status" value="1"/>
</dbReference>
<dbReference type="EMBL" id="JALJXV010000001">
    <property type="protein sequence ID" value="MCP1673398.1"/>
    <property type="molecule type" value="Genomic_DNA"/>
</dbReference>
<feature type="domain" description="3-octaprenyl-4-hydroxybenzoate carboxy-lyase-like C-terminal" evidence="4">
    <location>
        <begin position="353"/>
        <end position="469"/>
    </location>
</feature>
<evidence type="ECO:0000313" key="6">
    <source>
        <dbReference type="Proteomes" id="UP001205843"/>
    </source>
</evidence>
<comment type="similarity">
    <text evidence="1">Belongs to the UbiD family.</text>
</comment>
<comment type="caution">
    <text evidence="5">The sequence shown here is derived from an EMBL/GenBank/DDBJ whole genome shotgun (WGS) entry which is preliminary data.</text>
</comment>
<dbReference type="AlphaFoldDB" id="A0AAE3KBB6"/>
<sequence>MANDLLPSRQRIVAVSLIYHFASRPYRSLDENDKENRAPTMPIRLNCDHEPPSLRTFLADLPDSDLLRIEGSTPADYVPTALVLELEKKQQTPVVWFDAADPFNSPVVLNLFASRDRIARMVGAELGGFNEAWVQASKRAEKPVIVESGPVQENVLVGNAVESGDLPISRHFEADAGRYVGSGILVCKDPDSGVRNLSYQRLQLKDSRRFGASLHSRGHIWEHLKRSEELGRNLEVAVVIGVHPAINLAAAAKVAKEVDELDLACGLLGHSIELVRCQTIDLEVPAYAEYVLEGELLADTAEPEGPFGEYTGYSTSRSTKNVFVVKAITHRSNPVYHDIVPGYSSEHLLLSRSPREAHVFMRMKEMLPAIHSINYPRSGTHFHAYVSIKKTAEGQANHALTLLMGLDPYVKFAVAVDDDIDVFDEQEVLWALATRFQADTDLFVIPNGFCNQLDPSSRNGTSAKLGLDATAPLAWDVERAKVPDAAIAAAKQLLISMNRQ</sequence>
<name>A0AAE3KBB6_9GAMM</name>
<evidence type="ECO:0000259" key="4">
    <source>
        <dbReference type="Pfam" id="PF20696"/>
    </source>
</evidence>
<dbReference type="Proteomes" id="UP001205843">
    <property type="component" value="Unassembled WGS sequence"/>
</dbReference>
<dbReference type="NCBIfam" id="TIGR00148">
    <property type="entry name" value="UbiD family decarboxylase"/>
    <property type="match status" value="1"/>
</dbReference>
<dbReference type="InterPro" id="IPR048304">
    <property type="entry name" value="UbiD_Rift_dom"/>
</dbReference>
<dbReference type="InterPro" id="IPR002830">
    <property type="entry name" value="UbiD"/>
</dbReference>
<dbReference type="RefSeq" id="WP_253473703.1">
    <property type="nucleotide sequence ID" value="NZ_JALJXV010000001.1"/>
</dbReference>
<keyword evidence="6" id="KW-1185">Reference proteome</keyword>
<evidence type="ECO:0000259" key="3">
    <source>
        <dbReference type="Pfam" id="PF20695"/>
    </source>
</evidence>
<gene>
    <name evidence="5" type="ORF">J2T57_000490</name>
</gene>
<dbReference type="InterPro" id="IPR049383">
    <property type="entry name" value="UbiD-like_N"/>
</dbReference>
<dbReference type="Gene3D" id="3.40.1670.10">
    <property type="entry name" value="UbiD C-terminal domain-like"/>
    <property type="match status" value="1"/>
</dbReference>
<organism evidence="5 6">
    <name type="scientific">Natronocella acetinitrilica</name>
    <dbReference type="NCBI Taxonomy" id="414046"/>
    <lineage>
        <taxon>Bacteria</taxon>
        <taxon>Pseudomonadati</taxon>
        <taxon>Pseudomonadota</taxon>
        <taxon>Gammaproteobacteria</taxon>
        <taxon>Chromatiales</taxon>
        <taxon>Ectothiorhodospiraceae</taxon>
        <taxon>Natronocella</taxon>
    </lineage>
</organism>
<dbReference type="SUPFAM" id="SSF50475">
    <property type="entry name" value="FMN-binding split barrel"/>
    <property type="match status" value="1"/>
</dbReference>
<feature type="domain" description="3-octaprenyl-4-hydroxybenzoate carboxy-lyase-like Rift-related" evidence="2">
    <location>
        <begin position="147"/>
        <end position="343"/>
    </location>
</feature>
<accession>A0AAE3KBB6</accession>
<protein>
    <submittedName>
        <fullName evidence="5">UbiD family decarboxylase</fullName>
    </submittedName>
</protein>
<feature type="domain" description="3-octaprenyl-4-hydroxybenzoate carboxy-lyase-like N-terminal" evidence="3">
    <location>
        <begin position="65"/>
        <end position="125"/>
    </location>
</feature>
<evidence type="ECO:0000256" key="1">
    <source>
        <dbReference type="ARBA" id="ARBA00010021"/>
    </source>
</evidence>
<evidence type="ECO:0000313" key="5">
    <source>
        <dbReference type="EMBL" id="MCP1673398.1"/>
    </source>
</evidence>
<dbReference type="PANTHER" id="PTHR30108:SF21">
    <property type="entry name" value="4-HYDROXYBENZOATE DECARBOXYLASE"/>
    <property type="match status" value="1"/>
</dbReference>
<dbReference type="InterPro" id="IPR049381">
    <property type="entry name" value="UbiD-like_C"/>
</dbReference>
<proteinExistence type="inferred from homology"/>
<reference evidence="5" key="1">
    <citation type="submission" date="2022-03" db="EMBL/GenBank/DDBJ databases">
        <title>Genomic Encyclopedia of Type Strains, Phase III (KMG-III): the genomes of soil and plant-associated and newly described type strains.</title>
        <authorList>
            <person name="Whitman W."/>
        </authorList>
    </citation>
    <scope>NUCLEOTIDE SEQUENCE</scope>
    <source>
        <strain evidence="5">ANL 6-2</strain>
    </source>
</reference>
<dbReference type="Pfam" id="PF20696">
    <property type="entry name" value="UbiD_C"/>
    <property type="match status" value="1"/>
</dbReference>
<dbReference type="Pfam" id="PF01977">
    <property type="entry name" value="UbiD"/>
    <property type="match status" value="1"/>
</dbReference>